<dbReference type="OMA" id="ENEGMQQ"/>
<reference evidence="1" key="1">
    <citation type="submission" date="2021-01" db="EMBL/GenBank/DDBJ databases">
        <authorList>
            <consortium name="Genoscope - CEA"/>
            <person name="William W."/>
        </authorList>
    </citation>
    <scope>NUCLEOTIDE SEQUENCE</scope>
</reference>
<dbReference type="OrthoDB" id="310402at2759"/>
<sequence length="188" mass="22587">MDQPRHVFKRVKERSIMDAKHSVDEWRNLFKNGEIDQNGNKIKYSLKQAAEKVGVPKKTLEDYHQLLKKAEQLFDLNKIWDKKMGYLRNLIKNQQQQQFQSEILSDEEIDHHMQEENEVQQHESEQFNIDEMIVVGDVEYYNVDEQFEFVQQHVQTVVIHHQINNDKKMEIPYSDCDDCETDDEFDNE</sequence>
<name>A0A8S1TRP8_PAROT</name>
<keyword evidence="2" id="KW-1185">Reference proteome</keyword>
<gene>
    <name evidence="1" type="ORF">POCTA_138.1.T0290053</name>
</gene>
<protein>
    <submittedName>
        <fullName evidence="1">Uncharacterized protein</fullName>
    </submittedName>
</protein>
<evidence type="ECO:0000313" key="2">
    <source>
        <dbReference type="Proteomes" id="UP000683925"/>
    </source>
</evidence>
<dbReference type="Proteomes" id="UP000683925">
    <property type="component" value="Unassembled WGS sequence"/>
</dbReference>
<comment type="caution">
    <text evidence="1">The sequence shown here is derived from an EMBL/GenBank/DDBJ whole genome shotgun (WGS) entry which is preliminary data.</text>
</comment>
<organism evidence="1 2">
    <name type="scientific">Paramecium octaurelia</name>
    <dbReference type="NCBI Taxonomy" id="43137"/>
    <lineage>
        <taxon>Eukaryota</taxon>
        <taxon>Sar</taxon>
        <taxon>Alveolata</taxon>
        <taxon>Ciliophora</taxon>
        <taxon>Intramacronucleata</taxon>
        <taxon>Oligohymenophorea</taxon>
        <taxon>Peniculida</taxon>
        <taxon>Parameciidae</taxon>
        <taxon>Paramecium</taxon>
    </lineage>
</organism>
<proteinExistence type="predicted"/>
<evidence type="ECO:0000313" key="1">
    <source>
        <dbReference type="EMBL" id="CAD8154227.1"/>
    </source>
</evidence>
<dbReference type="EMBL" id="CAJJDP010000029">
    <property type="protein sequence ID" value="CAD8154227.1"/>
    <property type="molecule type" value="Genomic_DNA"/>
</dbReference>
<accession>A0A8S1TRP8</accession>
<dbReference type="AlphaFoldDB" id="A0A8S1TRP8"/>